<dbReference type="Pfam" id="PF00668">
    <property type="entry name" value="Condensation"/>
    <property type="match status" value="1"/>
</dbReference>
<dbReference type="Pfam" id="PF00501">
    <property type="entry name" value="AMP-binding"/>
    <property type="match status" value="1"/>
</dbReference>
<dbReference type="Gene3D" id="3.30.559.30">
    <property type="entry name" value="Nonribosomal peptide synthetase, condensation domain"/>
    <property type="match status" value="2"/>
</dbReference>
<evidence type="ECO:0000313" key="7">
    <source>
        <dbReference type="Proteomes" id="UP001223390"/>
    </source>
</evidence>
<dbReference type="InterPro" id="IPR029058">
    <property type="entry name" value="AB_hydrolase_fold"/>
</dbReference>
<evidence type="ECO:0000259" key="5">
    <source>
        <dbReference type="PROSITE" id="PS50075"/>
    </source>
</evidence>
<dbReference type="SUPFAM" id="SSF53474">
    <property type="entry name" value="alpha/beta-Hydrolases"/>
    <property type="match status" value="1"/>
</dbReference>
<gene>
    <name evidence="6" type="ORF">QEZ40_006034</name>
</gene>
<dbReference type="InterPro" id="IPR010071">
    <property type="entry name" value="AA_adenyl_dom"/>
</dbReference>
<accession>A0ABT7GP70</accession>
<sequence>MSTAQREMWLAEQVDPAAPQQRIGEYLELRGAIDREAFEAAVRRTAAEAVAMNARFEEEDGEPRQRVEPLPHWEFPVVDVSGEPDPEAAALAWMRADLSRRMDLSRGPLFSYALLVLGPDRCHWYISAHHAVADGHTGGLLAQRVSELYTAMTAGLPLPACGFGTVGDMLADDAAYRRSERAAADRAYWTERFADRPEVATLASGPVSGPSGRPPVSHTGGLSAAESAGLKAAARALRTHWSVLVVAAAAAQVHRLTGEEDVVLSLPMAARTGAAARATPGMYSNVLPLRVRVRPGSTVRGLVREVAGAFREMIRHQRHRGEHIGRDLGLPDPGRYRTGPMVNVMSFDYDVRFAGRPAVAHHLTQGTVEDLSFTVFDRADGRGLRIDLVADPDRYGPAELAGHHARFLRLLRAFAGGPDTEVGSVELLTDGERVRLLTELGAPALKYAETDLPELFARQAALTPHLPAVVSAEATLTYRELDTASNRLARLLIARGAGPERITALALPRSAGLAVAVLAVLKAGGCYLPVDPEYPPERLSFMLADTAPAVVLTTRETARLLPPVEAPLLLLDGDGTPDALAALPGTQIGEEERAHRLDADHPAYVIYTSGTTGRPKGVLMPARAVVNLLLWHGAAFPSAAGTRIAQFTALSFDVSVQEILSALLFGKTLVVPSDEVRRDPGRLAAWLDEERVNELFAPNLVLEALAEAALDQGRTVPSLRVLAQGGEALTPSRTVRRFVGARPGRRLHNHYGPSETHLVTAHTLAADPDRWPAAAPIGRPVPNIRAYVLDAGLGLVPEGVRGELYLAGDGLARGYLNRPGLTAGRFLPDPHGAPGSRMYRTGDVVRWLPDGNLEYHGRSDDQVKVRGFRIEPGEIKAALTACPGILHAEVVAREVRGGDRQLVAYVVPQAPGCDAAAVRAFVRERLPAHMVPSAVVELAELPLTPNGKLDRRALPEPRPAAPATREPASGHEEVLCALFAEVLELPAVGVEDGFFDLGGHSLLAARLVARIRRALDVPLEVHALFAHPSPAALARHLAGPSSGAAPGPLVPLRAEGSRPPLFCVHPAAGTAWPYAALLPHLGADQPVYALRARGAGEGPGLPATVEEMAADYAVQIRAVRPEGPYRILGWSFGGLVAHAVAALLQRGGAEVDLLVLVDSYPVDDRLRAALPAFSEEEFGRALDQSAGDGPPPWDDRDRAALREAYRNNLDLMAGFRPARFDGGLLFFRAALSDPGDPYEPGRTTAAAWADHIGGTLESHDVAATHHRMMRPAALAGIGPVLAARLRSADERRS</sequence>
<evidence type="ECO:0000256" key="4">
    <source>
        <dbReference type="SAM" id="MobiDB-lite"/>
    </source>
</evidence>
<keyword evidence="3" id="KW-0597">Phosphoprotein</keyword>
<dbReference type="InterPro" id="IPR023213">
    <property type="entry name" value="CAT-like_dom_sf"/>
</dbReference>
<dbReference type="PANTHER" id="PTHR45527">
    <property type="entry name" value="NONRIBOSOMAL PEPTIDE SYNTHETASE"/>
    <property type="match status" value="1"/>
</dbReference>
<dbReference type="InterPro" id="IPR025110">
    <property type="entry name" value="AMP-bd_C"/>
</dbReference>
<dbReference type="Pfam" id="PF13193">
    <property type="entry name" value="AMP-binding_C"/>
    <property type="match status" value="1"/>
</dbReference>
<dbReference type="Pfam" id="PF00550">
    <property type="entry name" value="PP-binding"/>
    <property type="match status" value="1"/>
</dbReference>
<protein>
    <submittedName>
        <fullName evidence="6">Amino acid adenylation domain-containing protein</fullName>
    </submittedName>
</protein>
<dbReference type="InterPro" id="IPR009081">
    <property type="entry name" value="PP-bd_ACP"/>
</dbReference>
<dbReference type="Gene3D" id="2.30.38.10">
    <property type="entry name" value="Luciferase, Domain 3"/>
    <property type="match status" value="1"/>
</dbReference>
<evidence type="ECO:0000256" key="2">
    <source>
        <dbReference type="ARBA" id="ARBA00022450"/>
    </source>
</evidence>
<dbReference type="Gene3D" id="3.40.50.980">
    <property type="match status" value="2"/>
</dbReference>
<dbReference type="Gene3D" id="3.30.559.10">
    <property type="entry name" value="Chloramphenicol acetyltransferase-like domain"/>
    <property type="match status" value="1"/>
</dbReference>
<dbReference type="InterPro" id="IPR020802">
    <property type="entry name" value="TesA-like"/>
</dbReference>
<dbReference type="InterPro" id="IPR045851">
    <property type="entry name" value="AMP-bd_C_sf"/>
</dbReference>
<keyword evidence="2" id="KW-0596">Phosphopantetheine</keyword>
<proteinExistence type="predicted"/>
<dbReference type="Gene3D" id="3.30.300.30">
    <property type="match status" value="1"/>
</dbReference>
<feature type="domain" description="Carrier" evidence="5">
    <location>
        <begin position="966"/>
        <end position="1041"/>
    </location>
</feature>
<dbReference type="InterPro" id="IPR001031">
    <property type="entry name" value="Thioesterase"/>
</dbReference>
<dbReference type="SUPFAM" id="SSF52777">
    <property type="entry name" value="CoA-dependent acyltransferases"/>
    <property type="match status" value="2"/>
</dbReference>
<feature type="region of interest" description="Disordered" evidence="4">
    <location>
        <begin position="201"/>
        <end position="222"/>
    </location>
</feature>
<dbReference type="NCBIfam" id="TIGR01733">
    <property type="entry name" value="AA-adenyl-dom"/>
    <property type="match status" value="1"/>
</dbReference>
<dbReference type="InterPro" id="IPR020806">
    <property type="entry name" value="PKS_PP-bd"/>
</dbReference>
<comment type="caution">
    <text evidence="6">The sequence shown here is derived from an EMBL/GenBank/DDBJ whole genome shotgun (WGS) entry which is preliminary data.</text>
</comment>
<dbReference type="PROSITE" id="PS00455">
    <property type="entry name" value="AMP_BINDING"/>
    <property type="match status" value="1"/>
</dbReference>
<dbReference type="SUPFAM" id="SSF56801">
    <property type="entry name" value="Acetyl-CoA synthetase-like"/>
    <property type="match status" value="1"/>
</dbReference>
<dbReference type="PANTHER" id="PTHR45527:SF1">
    <property type="entry name" value="FATTY ACID SYNTHASE"/>
    <property type="match status" value="1"/>
</dbReference>
<dbReference type="Proteomes" id="UP001223390">
    <property type="component" value="Unassembled WGS sequence"/>
</dbReference>
<dbReference type="Pfam" id="PF00975">
    <property type="entry name" value="Thioesterase"/>
    <property type="match status" value="1"/>
</dbReference>
<comment type="cofactor">
    <cofactor evidence="1">
        <name>pantetheine 4'-phosphate</name>
        <dbReference type="ChEBI" id="CHEBI:47942"/>
    </cofactor>
</comment>
<dbReference type="InterPro" id="IPR020845">
    <property type="entry name" value="AMP-binding_CS"/>
</dbReference>
<dbReference type="RefSeq" id="WP_285341015.1">
    <property type="nucleotide sequence ID" value="NZ_JASITI010000006.1"/>
</dbReference>
<dbReference type="SMART" id="SM00824">
    <property type="entry name" value="PKS_TE"/>
    <property type="match status" value="1"/>
</dbReference>
<name>A0ABT7GP70_9ACTN</name>
<dbReference type="InterPro" id="IPR036736">
    <property type="entry name" value="ACP-like_sf"/>
</dbReference>
<dbReference type="PROSITE" id="PS50075">
    <property type="entry name" value="CARRIER"/>
    <property type="match status" value="1"/>
</dbReference>
<dbReference type="SUPFAM" id="SSF47336">
    <property type="entry name" value="ACP-like"/>
    <property type="match status" value="1"/>
</dbReference>
<dbReference type="InterPro" id="IPR001242">
    <property type="entry name" value="Condensation_dom"/>
</dbReference>
<reference evidence="6 7" key="1">
    <citation type="submission" date="2023-05" db="EMBL/GenBank/DDBJ databases">
        <title>Sequencing and Assembly of Streptomyces sp. NP73.</title>
        <authorList>
            <person name="Konwar A.N."/>
            <person name="Saikia K."/>
            <person name="Thakur D."/>
        </authorList>
    </citation>
    <scope>NUCLEOTIDE SEQUENCE [LARGE SCALE GENOMIC DNA]</scope>
    <source>
        <strain evidence="6 7">NP73</strain>
    </source>
</reference>
<dbReference type="CDD" id="cd17651">
    <property type="entry name" value="A_NRPS_VisG_like"/>
    <property type="match status" value="1"/>
</dbReference>
<dbReference type="EMBL" id="JASITI010000006">
    <property type="protein sequence ID" value="MDK9495387.1"/>
    <property type="molecule type" value="Genomic_DNA"/>
</dbReference>
<feature type="compositionally biased region" description="Low complexity" evidence="4">
    <location>
        <begin position="204"/>
        <end position="222"/>
    </location>
</feature>
<evidence type="ECO:0000313" key="6">
    <source>
        <dbReference type="EMBL" id="MDK9495387.1"/>
    </source>
</evidence>
<keyword evidence="7" id="KW-1185">Reference proteome</keyword>
<organism evidence="6 7">
    <name type="scientific">Streptomyces katrae</name>
    <dbReference type="NCBI Taxonomy" id="68223"/>
    <lineage>
        <taxon>Bacteria</taxon>
        <taxon>Bacillati</taxon>
        <taxon>Actinomycetota</taxon>
        <taxon>Actinomycetes</taxon>
        <taxon>Kitasatosporales</taxon>
        <taxon>Streptomycetaceae</taxon>
        <taxon>Streptomyces</taxon>
    </lineage>
</organism>
<evidence type="ECO:0000256" key="1">
    <source>
        <dbReference type="ARBA" id="ARBA00001957"/>
    </source>
</evidence>
<feature type="region of interest" description="Disordered" evidence="4">
    <location>
        <begin position="947"/>
        <end position="967"/>
    </location>
</feature>
<dbReference type="InterPro" id="IPR006162">
    <property type="entry name" value="Ppantetheine_attach_site"/>
</dbReference>
<evidence type="ECO:0000256" key="3">
    <source>
        <dbReference type="ARBA" id="ARBA00022553"/>
    </source>
</evidence>
<dbReference type="PROSITE" id="PS00012">
    <property type="entry name" value="PHOSPHOPANTETHEINE"/>
    <property type="match status" value="1"/>
</dbReference>
<dbReference type="SMART" id="SM00823">
    <property type="entry name" value="PKS_PP"/>
    <property type="match status" value="1"/>
</dbReference>
<dbReference type="Gene3D" id="3.40.50.1820">
    <property type="entry name" value="alpha/beta hydrolase"/>
    <property type="match status" value="1"/>
</dbReference>
<dbReference type="InterPro" id="IPR000873">
    <property type="entry name" value="AMP-dep_synth/lig_dom"/>
</dbReference>